<dbReference type="HOGENOM" id="CLU_098620_3_0_14"/>
<keyword evidence="2" id="KW-1185">Reference proteome</keyword>
<sequence length="211" mass="23921">MSKLTYASLAGTGALGASGFGIYHLYSGEPVPEVQTKTEVTVEVRNLRSKLTSQGFTILTSAPENQKHWEEIKTEYDKVKAIPSKSFHPTSQEVTIPYLQDLCKTQLEQDRDDLFENVKRWCVVPTTISNHLVNLKLTPLSISDSDEPDKSNWEALAKEYGTSGEQVSDWTIPPSEWKKLKEKCKEVSGKKNYDDDFNFGLHTSMRWCVKK</sequence>
<name>E8ZIF1_MYCHL</name>
<accession>E8ZIF1</accession>
<organism evidence="1 2">
    <name type="scientific">Mycoplasma haemofelis (strain Langford 1)</name>
    <name type="common">Haemobartonella felis</name>
    <dbReference type="NCBI Taxonomy" id="941640"/>
    <lineage>
        <taxon>Bacteria</taxon>
        <taxon>Bacillati</taxon>
        <taxon>Mycoplasmatota</taxon>
        <taxon>Mollicutes</taxon>
        <taxon>Mycoplasmataceae</taxon>
        <taxon>Mycoplasma</taxon>
    </lineage>
</organism>
<dbReference type="Proteomes" id="UP000008637">
    <property type="component" value="Chromosome"/>
</dbReference>
<proteinExistence type="predicted"/>
<dbReference type="EMBL" id="FR773153">
    <property type="protein sequence ID" value="CBY92922.1"/>
    <property type="molecule type" value="Genomic_DNA"/>
</dbReference>
<evidence type="ECO:0000313" key="2">
    <source>
        <dbReference type="Proteomes" id="UP000008637"/>
    </source>
</evidence>
<dbReference type="KEGG" id="mha:HF1_09140"/>
<evidence type="ECO:0000313" key="1">
    <source>
        <dbReference type="EMBL" id="CBY92922.1"/>
    </source>
</evidence>
<dbReference type="AlphaFoldDB" id="E8ZIF1"/>
<protein>
    <submittedName>
        <fullName evidence="1">Uncharacterized protein</fullName>
    </submittedName>
</protein>
<gene>
    <name evidence="1" type="ordered locus">HF1_09140</name>
</gene>
<reference evidence="1 2" key="1">
    <citation type="journal article" date="2011" name="J. Bacteriol.">
        <title>Complete genome sequence of Mycoplasma haemofelis, a hemotropic mycoplasma.</title>
        <authorList>
            <person name="Barker E.N."/>
            <person name="Helps C.R."/>
            <person name="Peters I.R."/>
            <person name="Darby A.C."/>
            <person name="Radford A.D."/>
            <person name="Tasker S."/>
        </authorList>
    </citation>
    <scope>NUCLEOTIDE SEQUENCE [LARGE SCALE GENOMIC DNA]</scope>
    <source>
        <strain evidence="1 2">Langford 1</strain>
    </source>
</reference>